<reference evidence="2" key="1">
    <citation type="journal article" date="2018" name="Genome Biol.">
        <title>SKESA: strategic k-mer extension for scrupulous assemblies.</title>
        <authorList>
            <person name="Souvorov A."/>
            <person name="Agarwala R."/>
            <person name="Lipman D.J."/>
        </authorList>
    </citation>
    <scope>NUCLEOTIDE SEQUENCE</scope>
    <source>
        <strain evidence="2">BCW_3452</strain>
    </source>
</reference>
<accession>A0A4Q7I5M6</accession>
<evidence type="ECO:0000313" key="2">
    <source>
        <dbReference type="EMBL" id="HAS8539365.1"/>
    </source>
</evidence>
<evidence type="ECO:0008006" key="3">
    <source>
        <dbReference type="Google" id="ProtNLM"/>
    </source>
</evidence>
<reference evidence="2" key="2">
    <citation type="submission" date="2019-01" db="EMBL/GenBank/DDBJ databases">
        <authorList>
            <consortium name="NCBI Pathogen Detection Project"/>
        </authorList>
    </citation>
    <scope>NUCLEOTIDE SEQUENCE</scope>
    <source>
        <strain evidence="2">BCW_3452</strain>
    </source>
</reference>
<keyword evidence="1" id="KW-0732">Signal</keyword>
<proteinExistence type="predicted"/>
<dbReference type="EMBL" id="DACRBY010000006">
    <property type="protein sequence ID" value="HAS8539365.1"/>
    <property type="molecule type" value="Genomic_DNA"/>
</dbReference>
<dbReference type="Proteomes" id="UP000863257">
    <property type="component" value="Unassembled WGS sequence"/>
</dbReference>
<gene>
    <name evidence="2" type="ORF">I7730_06155</name>
</gene>
<sequence>MAMSYCFITLCMLAMSTVVAAKELEAKQVLAGKLIIQVPTELQTMPQELIEVKFPNSNRPTDVLSDSTGGVTLAFNHTQNALSPNQIREAHGVISNMFKNRYPSATWFRDEVSTLNGQEFIIMELITPAIDTQIHNIIYGTSIDNRLLFVAFNTTVEQSEQWLPIGKQIMASIQLANSSL</sequence>
<organism evidence="2">
    <name type="scientific">Vibrio vulnificus</name>
    <dbReference type="NCBI Taxonomy" id="672"/>
    <lineage>
        <taxon>Bacteria</taxon>
        <taxon>Pseudomonadati</taxon>
        <taxon>Pseudomonadota</taxon>
        <taxon>Gammaproteobacteria</taxon>
        <taxon>Vibrionales</taxon>
        <taxon>Vibrionaceae</taxon>
        <taxon>Vibrio</taxon>
    </lineage>
</organism>
<dbReference type="AlphaFoldDB" id="A0A4Q7I5M6"/>
<protein>
    <recommendedName>
        <fullName evidence="3">DUF1795 domain-containing protein</fullName>
    </recommendedName>
</protein>
<evidence type="ECO:0000256" key="1">
    <source>
        <dbReference type="SAM" id="SignalP"/>
    </source>
</evidence>
<feature type="chain" id="PRO_5041089367" description="DUF1795 domain-containing protein" evidence="1">
    <location>
        <begin position="22"/>
        <end position="180"/>
    </location>
</feature>
<name>A0A4Q7I5M6_VIBVL</name>
<feature type="signal peptide" evidence="1">
    <location>
        <begin position="1"/>
        <end position="21"/>
    </location>
</feature>
<comment type="caution">
    <text evidence="2">The sequence shown here is derived from an EMBL/GenBank/DDBJ whole genome shotgun (WGS) entry which is preliminary data.</text>
</comment>